<evidence type="ECO:0000313" key="3">
    <source>
        <dbReference type="Proteomes" id="UP000627838"/>
    </source>
</evidence>
<evidence type="ECO:0000313" key="2">
    <source>
        <dbReference type="EMBL" id="MBE1536133.1"/>
    </source>
</evidence>
<dbReference type="EMBL" id="JADBDZ010000001">
    <property type="protein sequence ID" value="MBE1536133.1"/>
    <property type="molecule type" value="Genomic_DNA"/>
</dbReference>
<accession>A0ABR9K0G5</accession>
<reference evidence="2 3" key="1">
    <citation type="submission" date="2020-10" db="EMBL/GenBank/DDBJ databases">
        <title>Sequencing the genomes of 1000 actinobacteria strains.</title>
        <authorList>
            <person name="Klenk H.-P."/>
        </authorList>
    </citation>
    <scope>NUCLEOTIDE SEQUENCE [LARGE SCALE GENOMIC DNA]</scope>
    <source>
        <strain evidence="2 3">DSM 46744</strain>
    </source>
</reference>
<name>A0ABR9K0G5_9ACTN</name>
<proteinExistence type="predicted"/>
<feature type="transmembrane region" description="Helical" evidence="1">
    <location>
        <begin position="38"/>
        <end position="58"/>
    </location>
</feature>
<keyword evidence="3" id="KW-1185">Reference proteome</keyword>
<organism evidence="2 3">
    <name type="scientific">Actinomadura algeriensis</name>
    <dbReference type="NCBI Taxonomy" id="1679523"/>
    <lineage>
        <taxon>Bacteria</taxon>
        <taxon>Bacillati</taxon>
        <taxon>Actinomycetota</taxon>
        <taxon>Actinomycetes</taxon>
        <taxon>Streptosporangiales</taxon>
        <taxon>Thermomonosporaceae</taxon>
        <taxon>Actinomadura</taxon>
    </lineage>
</organism>
<evidence type="ECO:0000256" key="1">
    <source>
        <dbReference type="SAM" id="Phobius"/>
    </source>
</evidence>
<protein>
    <submittedName>
        <fullName evidence="2">Drug/metabolite transporter (DMT)-like permease</fullName>
    </submittedName>
</protein>
<dbReference type="Proteomes" id="UP000627838">
    <property type="component" value="Unassembled WGS sequence"/>
</dbReference>
<keyword evidence="1" id="KW-0472">Membrane</keyword>
<keyword evidence="1" id="KW-1133">Transmembrane helix</keyword>
<dbReference type="RefSeq" id="WP_192762217.1">
    <property type="nucleotide sequence ID" value="NZ_JADBDZ010000001.1"/>
</dbReference>
<comment type="caution">
    <text evidence="2">The sequence shown here is derived from an EMBL/GenBank/DDBJ whole genome shotgun (WGS) entry which is preliminary data.</text>
</comment>
<gene>
    <name evidence="2" type="ORF">H4W34_005966</name>
</gene>
<sequence length="61" mass="6220">MRTIGTIVAIVGLASIVNHAAGGEQMEVLEWSEAHQPLAGIGIGVLGVFLVVVGAAVARNR</sequence>
<keyword evidence="1" id="KW-0812">Transmembrane</keyword>